<keyword evidence="2" id="KW-0288">FMN</keyword>
<evidence type="ECO:0000256" key="1">
    <source>
        <dbReference type="ARBA" id="ARBA00022630"/>
    </source>
</evidence>
<dbReference type="InterPro" id="IPR004136">
    <property type="entry name" value="NMO"/>
</dbReference>
<dbReference type="Gene3D" id="3.20.20.70">
    <property type="entry name" value="Aldolase class I"/>
    <property type="match status" value="1"/>
</dbReference>
<keyword evidence="1" id="KW-0285">Flavoprotein</keyword>
<dbReference type="AlphaFoldDB" id="A0A375G9V2"/>
<dbReference type="InterPro" id="IPR013785">
    <property type="entry name" value="Aldolase_TIM"/>
</dbReference>
<sequence>MMASTSDQSLANALCRRLGIRYPVFGLAHSIEVAAAISNAGGLGVYAAARDGPNELAQKLRDLRALCPDVPVGVDLLLPTALPGVSTPEDVSAAIPEGHRRFVDGLFERFAVPPATAGNFFSQYVRSQALFEEQVAAVAQSEVEVFAAGVGTPADTIARVRRAGKTTMALVGAVKHARKAIAAGVDVLVAQGYDAGGHTGAIGTFTLVPQIIAAAEGRPVLAAGGIGEGSQIAAALAMGAQGAWLGTVWLGSAEHRLPAALTERLLAAGSEDTVITRAHSGKPCRVVRSAFSDAWAAADAPAPLDMPYQQALTGRLLAAVEEHEIAPLMYEAAGQSVAWVKEVEPVARIMDRLVRQTRQSLECLRPYLPD</sequence>
<gene>
    <name evidence="4" type="ORF">CO2235_60009</name>
</gene>
<proteinExistence type="predicted"/>
<dbReference type="Pfam" id="PF03060">
    <property type="entry name" value="NMO"/>
    <property type="match status" value="1"/>
</dbReference>
<evidence type="ECO:0000313" key="4">
    <source>
        <dbReference type="EMBL" id="SPC16792.1"/>
    </source>
</evidence>
<dbReference type="CDD" id="cd04730">
    <property type="entry name" value="NPD_like"/>
    <property type="match status" value="1"/>
</dbReference>
<organism evidence="4">
    <name type="scientific">Cupriavidus oxalaticus</name>
    <dbReference type="NCBI Taxonomy" id="96344"/>
    <lineage>
        <taxon>Bacteria</taxon>
        <taxon>Pseudomonadati</taxon>
        <taxon>Pseudomonadota</taxon>
        <taxon>Betaproteobacteria</taxon>
        <taxon>Burkholderiales</taxon>
        <taxon>Burkholderiaceae</taxon>
        <taxon>Cupriavidus</taxon>
    </lineage>
</organism>
<dbReference type="Proteomes" id="UP000256862">
    <property type="component" value="Chromosome CO2235"/>
</dbReference>
<keyword evidence="3" id="KW-0560">Oxidoreductase</keyword>
<name>A0A375G9V2_9BURK</name>
<evidence type="ECO:0000256" key="3">
    <source>
        <dbReference type="ARBA" id="ARBA00023002"/>
    </source>
</evidence>
<accession>A0A375G9V2</accession>
<dbReference type="PANTHER" id="PTHR32332:SF38">
    <property type="entry name" value="MONOOXYGENASE RV1533-RELATED"/>
    <property type="match status" value="1"/>
</dbReference>
<evidence type="ECO:0000256" key="2">
    <source>
        <dbReference type="ARBA" id="ARBA00022643"/>
    </source>
</evidence>
<dbReference type="PANTHER" id="PTHR32332">
    <property type="entry name" value="2-NITROPROPANE DIOXYGENASE"/>
    <property type="match status" value="1"/>
</dbReference>
<dbReference type="GO" id="GO:0018580">
    <property type="term" value="F:nitronate monooxygenase activity"/>
    <property type="evidence" value="ECO:0007669"/>
    <property type="project" value="InterPro"/>
</dbReference>
<reference evidence="4" key="1">
    <citation type="submission" date="2018-01" db="EMBL/GenBank/DDBJ databases">
        <authorList>
            <person name="Clerissi C."/>
        </authorList>
    </citation>
    <scope>NUCLEOTIDE SEQUENCE</scope>
    <source>
        <strain evidence="4">Cupriavidus oxalaticus LMG 2235</strain>
    </source>
</reference>
<comment type="caution">
    <text evidence="4">The sequence shown here is derived from an EMBL/GenBank/DDBJ whole genome shotgun (WGS) entry which is preliminary data.</text>
</comment>
<protein>
    <submittedName>
        <fullName evidence="4">Uncharacterized protein</fullName>
    </submittedName>
</protein>
<dbReference type="EMBL" id="OGUS01000128">
    <property type="protein sequence ID" value="SPC16792.1"/>
    <property type="molecule type" value="Genomic_DNA"/>
</dbReference>
<dbReference type="SUPFAM" id="SSF51412">
    <property type="entry name" value="Inosine monophosphate dehydrogenase (IMPDH)"/>
    <property type="match status" value="1"/>
</dbReference>